<feature type="region of interest" description="Disordered" evidence="1">
    <location>
        <begin position="520"/>
        <end position="544"/>
    </location>
</feature>
<feature type="compositionally biased region" description="Polar residues" evidence="1">
    <location>
        <begin position="1240"/>
        <end position="1249"/>
    </location>
</feature>
<evidence type="ECO:0000256" key="2">
    <source>
        <dbReference type="SAM" id="Phobius"/>
    </source>
</evidence>
<evidence type="ECO:0000256" key="1">
    <source>
        <dbReference type="SAM" id="MobiDB-lite"/>
    </source>
</evidence>
<evidence type="ECO:0000313" key="4">
    <source>
        <dbReference type="Proteomes" id="UP000319817"/>
    </source>
</evidence>
<gene>
    <name evidence="3" type="ORF">K239x_57620</name>
</gene>
<feature type="transmembrane region" description="Helical" evidence="2">
    <location>
        <begin position="21"/>
        <end position="42"/>
    </location>
</feature>
<feature type="compositionally biased region" description="Low complexity" evidence="1">
    <location>
        <begin position="524"/>
        <end position="539"/>
    </location>
</feature>
<keyword evidence="4" id="KW-1185">Reference proteome</keyword>
<proteinExistence type="predicted"/>
<keyword evidence="2" id="KW-1133">Transmembrane helix</keyword>
<protein>
    <submittedName>
        <fullName evidence="3">Uncharacterized protein</fullName>
    </submittedName>
</protein>
<accession>A0A517P2Y9</accession>
<organism evidence="3 4">
    <name type="scientific">Stieleria marina</name>
    <dbReference type="NCBI Taxonomy" id="1930275"/>
    <lineage>
        <taxon>Bacteria</taxon>
        <taxon>Pseudomonadati</taxon>
        <taxon>Planctomycetota</taxon>
        <taxon>Planctomycetia</taxon>
        <taxon>Pirellulales</taxon>
        <taxon>Pirellulaceae</taxon>
        <taxon>Stieleria</taxon>
    </lineage>
</organism>
<name>A0A517P2Y9_9BACT</name>
<keyword evidence="2" id="KW-0472">Membrane</keyword>
<keyword evidence="2" id="KW-0812">Transmembrane</keyword>
<dbReference type="Proteomes" id="UP000319817">
    <property type="component" value="Chromosome"/>
</dbReference>
<dbReference type="Gene3D" id="2.60.120.260">
    <property type="entry name" value="Galactose-binding domain-like"/>
    <property type="match status" value="1"/>
</dbReference>
<evidence type="ECO:0000313" key="3">
    <source>
        <dbReference type="EMBL" id="QDT13742.1"/>
    </source>
</evidence>
<dbReference type="EMBL" id="CP036526">
    <property type="protein sequence ID" value="QDT13742.1"/>
    <property type="molecule type" value="Genomic_DNA"/>
</dbReference>
<feature type="region of interest" description="Disordered" evidence="1">
    <location>
        <begin position="1240"/>
        <end position="1316"/>
    </location>
</feature>
<reference evidence="3 4" key="1">
    <citation type="submission" date="2019-02" db="EMBL/GenBank/DDBJ databases">
        <title>Deep-cultivation of Planctomycetes and their phenomic and genomic characterization uncovers novel biology.</title>
        <authorList>
            <person name="Wiegand S."/>
            <person name="Jogler M."/>
            <person name="Boedeker C."/>
            <person name="Pinto D."/>
            <person name="Vollmers J."/>
            <person name="Rivas-Marin E."/>
            <person name="Kohn T."/>
            <person name="Peeters S.H."/>
            <person name="Heuer A."/>
            <person name="Rast P."/>
            <person name="Oberbeckmann S."/>
            <person name="Bunk B."/>
            <person name="Jeske O."/>
            <person name="Meyerdierks A."/>
            <person name="Storesund J.E."/>
            <person name="Kallscheuer N."/>
            <person name="Luecker S."/>
            <person name="Lage O.M."/>
            <person name="Pohl T."/>
            <person name="Merkel B.J."/>
            <person name="Hornburger P."/>
            <person name="Mueller R.-W."/>
            <person name="Bruemmer F."/>
            <person name="Labrenz M."/>
            <person name="Spormann A.M."/>
            <person name="Op den Camp H."/>
            <person name="Overmann J."/>
            <person name="Amann R."/>
            <person name="Jetten M.S.M."/>
            <person name="Mascher T."/>
            <person name="Medema M.H."/>
            <person name="Devos D.P."/>
            <person name="Kaster A.-K."/>
            <person name="Ovreas L."/>
            <person name="Rohde M."/>
            <person name="Galperin M.Y."/>
            <person name="Jogler C."/>
        </authorList>
    </citation>
    <scope>NUCLEOTIDE SEQUENCE [LARGE SCALE GENOMIC DNA]</scope>
    <source>
        <strain evidence="3 4">K23_9</strain>
    </source>
</reference>
<sequence length="1316" mass="144414">MVRHGCLTEPMNKSRLPRRVRLGNCAPIIALILIGGLFVPVATGQMRSRNQTPATSQSQIQEKTASVTQSAELGESLASTDSFVVDAGLRLQWSASQSRQWNIQLSIAADDPGTFSQLENHCQNAASVNRFTIAADGRSVVFSSREQMEQGALQIRFSGNSTSRLIVQSRELKSSGSDPGVASDDVASADKNTITIENLLHGSEFSIVDDANPTKPTLTLRRQDDDELAVKFSEGSVYRDCGDAFTIVVQTNAFFKMRSRNLSLKYQLIRVQDGEQVAESDYSIAVDQNGNSAALEITGKAPDRDGVYEIRCLGFENDDAIWSRLRGSTEALAKSHSVMIVQSALDVDSPIKQSQRPLLSWDSIGQVRPAQKPEWELKKWWPGNFQKPSIGKAYGASDTARSGGLAQAKHGDEVVSLLDPKSTYSTRLPRLQPNQPHRLTFRYPAGQRLNLQIQLSQQKAMDRPSQTFVLSDSPSVGDDVRYRTQSVLYYPTQREQFVTLTNNSDNQVMSFESIEIFAGSEVRTSSPPSDSTAESSASSLKAQDHLMRDEHRTALLHLNDFEWFERLVYEQQSQTDNRFHPDSIAADRLVTATKRLAQYMSMAGYNAVSIPGNAGGRTGYATREFVPLRSQTPFASRQILTVLRLMNRRDLRVYVGVDPSDVPGLTVPCIDPTSQKRLFRWLTDLDQQCLSEKSYAGLVISPAGKRNSADYSALTPVDVKRFIDETVFDDSDKPPANANHHQLHSWATLTARSDLIAWCESEALATYDRVASEIRGQVLLTGNQWSHQSDSDKRLVVVRAFDGKSTSGDSGADQNTTARHSVSHNAMVPAVDIGSYADLAQFDATAASGRSMTGRLVDTVQRANPQWVIVSEKNLSLRWDDALASMLQDFASMPTQKWGDIPAVQSGEEQAPSMQTTTVRYVHSGGETAMIVSNVAPWKAQVTIQCQTTLPWQSTALPSDFRSDGASMKFSVAPESLLILRAKNDSPANPVHSWMAGISGGPQTLSLIKHQVTTVVERIGTLSQPPCYTVLSNGGFELKNRFEQSNHAALAGWMHTQHPADAVRIDAVEASAGRQSVVLANGAANSGRTWIVSEQFKPPQSGRLAVSLALRGELVPGDQTKQKIQVSIEATHDGEPIRHSQIVEINRDGKWQPRHTVLEADNVSSQTVDSIRLTIDSLSRGRVWIDDVQLHDHFPMANERRELQDKAFMAVQGLQHGSLTSASSLLQNYWAQQLLATSGSASGTNTPSFPRSALDSIPGRSWAASPTTRSAKPAGVAKSSSTPPIAGRFRRATPGKGKPPSVAERIKDWLPRPLRF</sequence>